<evidence type="ECO:0000313" key="1">
    <source>
        <dbReference type="EMBL" id="PZV39966.1"/>
    </source>
</evidence>
<organism evidence="1 2">
    <name type="scientific">Mesorhizobium kowhaii</name>
    <dbReference type="NCBI Taxonomy" id="1300272"/>
    <lineage>
        <taxon>Bacteria</taxon>
        <taxon>Pseudomonadati</taxon>
        <taxon>Pseudomonadota</taxon>
        <taxon>Alphaproteobacteria</taxon>
        <taxon>Hyphomicrobiales</taxon>
        <taxon>Phyllobacteriaceae</taxon>
        <taxon>Mesorhizobium</taxon>
    </lineage>
</organism>
<accession>A0A2W7E9N5</accession>
<sequence length="38" mass="4103">MNTRTTNASRPTGFSGETVRALASTLLLLGLIGDRRVR</sequence>
<evidence type="ECO:0000313" key="2">
    <source>
        <dbReference type="Proteomes" id="UP000248616"/>
    </source>
</evidence>
<proteinExistence type="predicted"/>
<dbReference type="AlphaFoldDB" id="A0A2W7E9N5"/>
<dbReference type="Proteomes" id="UP000248616">
    <property type="component" value="Unassembled WGS sequence"/>
</dbReference>
<reference evidence="2" key="1">
    <citation type="submission" date="2017-03" db="EMBL/GenBank/DDBJ databases">
        <authorList>
            <person name="Safronova V.I."/>
            <person name="Sazanova A.L."/>
            <person name="Chirak E.R."/>
        </authorList>
    </citation>
    <scope>NUCLEOTIDE SEQUENCE [LARGE SCALE GENOMIC DNA]</scope>
    <source>
        <strain evidence="2">Ach-343</strain>
    </source>
</reference>
<dbReference type="EMBL" id="MZXV01000013">
    <property type="protein sequence ID" value="PZV39966.1"/>
    <property type="molecule type" value="Genomic_DNA"/>
</dbReference>
<comment type="caution">
    <text evidence="1">The sequence shown here is derived from an EMBL/GenBank/DDBJ whole genome shotgun (WGS) entry which is preliminary data.</text>
</comment>
<gene>
    <name evidence="1" type="ORF">B5V02_03240</name>
</gene>
<protein>
    <submittedName>
        <fullName evidence="1">Uncharacterized protein</fullName>
    </submittedName>
</protein>
<name>A0A2W7E9N5_9HYPH</name>
<keyword evidence="2" id="KW-1185">Reference proteome</keyword>